<dbReference type="Proteomes" id="UP000068210">
    <property type="component" value="Chromosome"/>
</dbReference>
<organism evidence="2 3">
    <name type="scientific">Azotobacter chroococcum NCIMB 8003</name>
    <dbReference type="NCBI Taxonomy" id="1328314"/>
    <lineage>
        <taxon>Bacteria</taxon>
        <taxon>Pseudomonadati</taxon>
        <taxon>Pseudomonadota</taxon>
        <taxon>Gammaproteobacteria</taxon>
        <taxon>Pseudomonadales</taxon>
        <taxon>Pseudomonadaceae</taxon>
        <taxon>Azotobacter</taxon>
    </lineage>
</organism>
<dbReference type="RefSeq" id="WP_039806351.1">
    <property type="nucleotide sequence ID" value="NZ_CP010415.1"/>
</dbReference>
<feature type="transmembrane region" description="Helical" evidence="1">
    <location>
        <begin position="12"/>
        <end position="27"/>
    </location>
</feature>
<accession>A0A0C4WQN1</accession>
<feature type="transmembrane region" description="Helical" evidence="1">
    <location>
        <begin position="55"/>
        <end position="73"/>
    </location>
</feature>
<keyword evidence="1" id="KW-1133">Transmembrane helix</keyword>
<dbReference type="EMBL" id="CP010415">
    <property type="protein sequence ID" value="AJE23021.1"/>
    <property type="molecule type" value="Genomic_DNA"/>
</dbReference>
<dbReference type="AlphaFoldDB" id="A0A0C4WQN1"/>
<feature type="transmembrane region" description="Helical" evidence="1">
    <location>
        <begin position="32"/>
        <end position="49"/>
    </location>
</feature>
<keyword evidence="3" id="KW-1185">Reference proteome</keyword>
<name>A0A0C4WQN1_9GAMM</name>
<sequence length="83" mass="9648">MLLSFLQGLSPWHWLSLGILLLIVEVFDAGGYLLWLALVATGLALLLQVLPDFSWKLQLLLFVSLSTPLLLLWKRWRRYLLDR</sequence>
<evidence type="ECO:0000313" key="2">
    <source>
        <dbReference type="EMBL" id="AJE23021.1"/>
    </source>
</evidence>
<evidence type="ECO:0000256" key="1">
    <source>
        <dbReference type="SAM" id="Phobius"/>
    </source>
</evidence>
<proteinExistence type="predicted"/>
<reference evidence="2 3" key="1">
    <citation type="journal article" date="2015" name="PLoS ONE">
        <title>Azotobacter Genomes: The Genome of Azotobacter chroococcum NCIMB 8003 (ATCC 4412).</title>
        <authorList>
            <person name="Robson R.L."/>
            <person name="Jones R."/>
            <person name="Robson R.M."/>
            <person name="Schwartz A."/>
            <person name="Richardson T.H."/>
        </authorList>
    </citation>
    <scope>NUCLEOTIDE SEQUENCE [LARGE SCALE GENOMIC DNA]</scope>
    <source>
        <strain evidence="2 3">NCIMB 8003</strain>
    </source>
</reference>
<keyword evidence="1" id="KW-0472">Membrane</keyword>
<protein>
    <recommendedName>
        <fullName evidence="4">NfeD family protein</fullName>
    </recommendedName>
</protein>
<dbReference type="HOGENOM" id="CLU_2525005_0_0_6"/>
<gene>
    <name evidence="2" type="ORF">Achr_36260</name>
</gene>
<keyword evidence="1" id="KW-0812">Transmembrane</keyword>
<dbReference type="STRING" id="1328314.Achr_36260"/>
<dbReference type="KEGG" id="acx:Achr_36260"/>
<evidence type="ECO:0008006" key="4">
    <source>
        <dbReference type="Google" id="ProtNLM"/>
    </source>
</evidence>
<evidence type="ECO:0000313" key="3">
    <source>
        <dbReference type="Proteomes" id="UP000068210"/>
    </source>
</evidence>